<name>A0A6M0JZZ6_9GAMM</name>
<protein>
    <submittedName>
        <fullName evidence="3">TauD/TfdA family dioxygenase</fullName>
    </submittedName>
</protein>
<gene>
    <name evidence="3" type="ORF">G3446_14515</name>
</gene>
<evidence type="ECO:0000313" key="3">
    <source>
        <dbReference type="EMBL" id="NEV63086.1"/>
    </source>
</evidence>
<dbReference type="EMBL" id="JAAIJQ010000041">
    <property type="protein sequence ID" value="NEV63086.1"/>
    <property type="molecule type" value="Genomic_DNA"/>
</dbReference>
<accession>A0A6M0JZZ6</accession>
<dbReference type="Pfam" id="PF02668">
    <property type="entry name" value="TauD"/>
    <property type="match status" value="1"/>
</dbReference>
<dbReference type="GO" id="GO:0016706">
    <property type="term" value="F:2-oxoglutarate-dependent dioxygenase activity"/>
    <property type="evidence" value="ECO:0007669"/>
    <property type="project" value="UniProtKB-ARBA"/>
</dbReference>
<dbReference type="Proteomes" id="UP000483379">
    <property type="component" value="Unassembled WGS sequence"/>
</dbReference>
<evidence type="ECO:0000313" key="4">
    <source>
        <dbReference type="Proteomes" id="UP000483379"/>
    </source>
</evidence>
<keyword evidence="3" id="KW-0223">Dioxygenase</keyword>
<dbReference type="RefSeq" id="WP_164453548.1">
    <property type="nucleotide sequence ID" value="NZ_JAAIJQ010000041.1"/>
</dbReference>
<dbReference type="InterPro" id="IPR042098">
    <property type="entry name" value="TauD-like_sf"/>
</dbReference>
<dbReference type="SUPFAM" id="SSF51197">
    <property type="entry name" value="Clavaminate synthase-like"/>
    <property type="match status" value="1"/>
</dbReference>
<dbReference type="InterPro" id="IPR003819">
    <property type="entry name" value="TauD/TfdA-like"/>
</dbReference>
<evidence type="ECO:0000259" key="2">
    <source>
        <dbReference type="Pfam" id="PF02668"/>
    </source>
</evidence>
<dbReference type="AlphaFoldDB" id="A0A6M0JZZ6"/>
<evidence type="ECO:0000256" key="1">
    <source>
        <dbReference type="ARBA" id="ARBA00023002"/>
    </source>
</evidence>
<reference evidence="3 4" key="1">
    <citation type="submission" date="2020-02" db="EMBL/GenBank/DDBJ databases">
        <title>Genome sequences of Thiorhodococcus mannitoliphagus and Thiorhodococcus minor, purple sulfur photosynthetic bacteria in the gammaproteobacterial family, Chromatiaceae.</title>
        <authorList>
            <person name="Aviles F.A."/>
            <person name="Meyer T.E."/>
            <person name="Kyndt J.A."/>
        </authorList>
    </citation>
    <scope>NUCLEOTIDE SEQUENCE [LARGE SCALE GENOMIC DNA]</scope>
    <source>
        <strain evidence="3 4">DSM 11518</strain>
    </source>
</reference>
<sequence>MLDSPFDLDNEDAYRRWRDEKLAQAPTALTDLVVEIGDPRRLTDSEHAAILERCRRANMAIYVGQTGDDPDKAIPTAIGARFGLHRLDHNRGADEDAITSLTVQTDAGHRDYIPYSNRPIDWHTDGYYNSPDREIFALLLHCVQPAESGGENALLDQEIAYILVRDKSPDYIRALMHPECMTIPASFVDGEQVRPDQPGPVFSVRPDGRLHMRFTNRSRNIRWREDGLTAEAVACLKGILKEGSPWHFKGRLKSGWGLVSNNALHTRTGFTDGSAPRLLYRARYYDRIEGT</sequence>
<feature type="domain" description="TauD/TfdA-like" evidence="2">
    <location>
        <begin position="73"/>
        <end position="282"/>
    </location>
</feature>
<keyword evidence="1" id="KW-0560">Oxidoreductase</keyword>
<keyword evidence="4" id="KW-1185">Reference proteome</keyword>
<organism evidence="3 4">
    <name type="scientific">Thiorhodococcus minor</name>
    <dbReference type="NCBI Taxonomy" id="57489"/>
    <lineage>
        <taxon>Bacteria</taxon>
        <taxon>Pseudomonadati</taxon>
        <taxon>Pseudomonadota</taxon>
        <taxon>Gammaproteobacteria</taxon>
        <taxon>Chromatiales</taxon>
        <taxon>Chromatiaceae</taxon>
        <taxon>Thiorhodococcus</taxon>
    </lineage>
</organism>
<comment type="caution">
    <text evidence="3">The sequence shown here is derived from an EMBL/GenBank/DDBJ whole genome shotgun (WGS) entry which is preliminary data.</text>
</comment>
<proteinExistence type="predicted"/>
<dbReference type="Gene3D" id="3.60.130.10">
    <property type="entry name" value="Clavaminate synthase-like"/>
    <property type="match status" value="1"/>
</dbReference>